<dbReference type="InterPro" id="IPR029045">
    <property type="entry name" value="ClpP/crotonase-like_dom_sf"/>
</dbReference>
<proteinExistence type="predicted"/>
<organism evidence="2 3">
    <name type="scientific">Mesonia phycicola</name>
    <dbReference type="NCBI Taxonomy" id="579105"/>
    <lineage>
        <taxon>Bacteria</taxon>
        <taxon>Pseudomonadati</taxon>
        <taxon>Bacteroidota</taxon>
        <taxon>Flavobacteriia</taxon>
        <taxon>Flavobacteriales</taxon>
        <taxon>Flavobacteriaceae</taxon>
        <taxon>Mesonia</taxon>
    </lineage>
</organism>
<dbReference type="AlphaFoldDB" id="A0A1M6HPX4"/>
<dbReference type="Proteomes" id="UP000184225">
    <property type="component" value="Unassembled WGS sequence"/>
</dbReference>
<accession>A0A1M6HPX4</accession>
<dbReference type="PANTHER" id="PTHR32060">
    <property type="entry name" value="TAIL-SPECIFIC PROTEASE"/>
    <property type="match status" value="1"/>
</dbReference>
<reference evidence="2 3" key="1">
    <citation type="submission" date="2016-11" db="EMBL/GenBank/DDBJ databases">
        <authorList>
            <person name="Jaros S."/>
            <person name="Januszkiewicz K."/>
            <person name="Wedrychowicz H."/>
        </authorList>
    </citation>
    <scope>NUCLEOTIDE SEQUENCE [LARGE SCALE GENOMIC DNA]</scope>
    <source>
        <strain evidence="2 3">DSM 21425</strain>
    </source>
</reference>
<dbReference type="GO" id="GO:0006508">
    <property type="term" value="P:proteolysis"/>
    <property type="evidence" value="ECO:0007669"/>
    <property type="project" value="UniProtKB-KW"/>
</dbReference>
<dbReference type="GO" id="GO:0030288">
    <property type="term" value="C:outer membrane-bounded periplasmic space"/>
    <property type="evidence" value="ECO:0007669"/>
    <property type="project" value="TreeGrafter"/>
</dbReference>
<dbReference type="EMBL" id="FQYY01000017">
    <property type="protein sequence ID" value="SHJ24242.1"/>
    <property type="molecule type" value="Genomic_DNA"/>
</dbReference>
<dbReference type="GO" id="GO:0007165">
    <property type="term" value="P:signal transduction"/>
    <property type="evidence" value="ECO:0007669"/>
    <property type="project" value="TreeGrafter"/>
</dbReference>
<dbReference type="SUPFAM" id="SSF52096">
    <property type="entry name" value="ClpP/crotonase"/>
    <property type="match status" value="1"/>
</dbReference>
<dbReference type="RefSeq" id="WP_073153722.1">
    <property type="nucleotide sequence ID" value="NZ_FQYY01000017.1"/>
</dbReference>
<keyword evidence="2" id="KW-0645">Protease</keyword>
<sequence>MKYILLLCLCFHFTNTFSQVNEIEKNEKFIKIWGLLKYYHPEISDGKFNFNKEFIKEYQKVELIKTKEAFDEEMIDWIESYGIDKFVAKENISEDKLFTKNYSFEWINESNYNFKLFSLLNELKENTNYKNYYAKVKKLSCSVDFSNETSLANFDYSKKEHRLLFLASFWNAMKFWNVNIYLTDTPWEKVLNQLISDFTSSGKENFEKAKENLFSKLNDSHSDYRYSYTLNLLNKFPNFGGKIINDSLVITSVYNKKMFQEDSLSKGDIIYAINGVKLNEYYQNKFSNVISVSNQNYLKRAIEKTYLLASNKDSILVNILKTNGQNIRQYIQLSPLKYPAEKYMRLRPSKTDNWKELNTEIGYINLNYIDRKQLKQAFNHFNLFKGVIIDLRNYPKSIGASDIAKHLYPEKTTFLKALTSIKPSYGDYGSNTALSFINNLFEAGKKNKAYFKGKIVLLVDRTTASKAEWIGMAIQASPNCTTIGEQTFGAVMNRNQIQLIDGTTIDFTGVGAFYPNNESVQRKGLRLDYKIKESALQYDNNLYIEKAIRLIN</sequence>
<dbReference type="Pfam" id="PF03572">
    <property type="entry name" value="Peptidase_S41"/>
    <property type="match status" value="1"/>
</dbReference>
<keyword evidence="3" id="KW-1185">Reference proteome</keyword>
<evidence type="ECO:0000313" key="3">
    <source>
        <dbReference type="Proteomes" id="UP000184225"/>
    </source>
</evidence>
<keyword evidence="2" id="KW-0378">Hydrolase</keyword>
<dbReference type="STRING" id="579105.SAMN04488096_1176"/>
<dbReference type="InterPro" id="IPR005151">
    <property type="entry name" value="Tail-specific_protease"/>
</dbReference>
<evidence type="ECO:0000313" key="2">
    <source>
        <dbReference type="EMBL" id="SHJ24242.1"/>
    </source>
</evidence>
<feature type="domain" description="Tail specific protease" evidence="1">
    <location>
        <begin position="312"/>
        <end position="532"/>
    </location>
</feature>
<dbReference type="SMART" id="SM00245">
    <property type="entry name" value="TSPc"/>
    <property type="match status" value="1"/>
</dbReference>
<dbReference type="OrthoDB" id="5379939at2"/>
<dbReference type="PANTHER" id="PTHR32060:SF22">
    <property type="entry name" value="CARBOXYL-TERMINAL-PROCESSING PEPTIDASE 3, CHLOROPLASTIC"/>
    <property type="match status" value="1"/>
</dbReference>
<gene>
    <name evidence="2" type="ORF">SAMN04488096_1176</name>
</gene>
<evidence type="ECO:0000259" key="1">
    <source>
        <dbReference type="SMART" id="SM00245"/>
    </source>
</evidence>
<name>A0A1M6HPX4_9FLAO</name>
<dbReference type="Gene3D" id="3.90.226.10">
    <property type="entry name" value="2-enoyl-CoA Hydratase, Chain A, domain 1"/>
    <property type="match status" value="1"/>
</dbReference>
<dbReference type="GO" id="GO:0004175">
    <property type="term" value="F:endopeptidase activity"/>
    <property type="evidence" value="ECO:0007669"/>
    <property type="project" value="TreeGrafter"/>
</dbReference>
<dbReference type="GO" id="GO:0008236">
    <property type="term" value="F:serine-type peptidase activity"/>
    <property type="evidence" value="ECO:0007669"/>
    <property type="project" value="InterPro"/>
</dbReference>
<protein>
    <submittedName>
        <fullName evidence="2">C-terminal processing protease CtpA/Prc, contains a PDZ domain</fullName>
    </submittedName>
</protein>